<gene>
    <name evidence="2" type="ORF">FOXYS1_6567</name>
</gene>
<feature type="compositionally biased region" description="Polar residues" evidence="1">
    <location>
        <begin position="111"/>
        <end position="125"/>
    </location>
</feature>
<accession>A0A8H5EKX9</accession>
<reference evidence="2" key="1">
    <citation type="submission" date="2020-02" db="EMBL/GenBank/DDBJ databases">
        <title>Identification and distribution of gene clusters putatively required for synthesis of sphingolipid metabolism inhibitors in phylogenetically diverse species of the filamentous fungus Fusarium.</title>
        <authorList>
            <person name="Kim H.-S."/>
            <person name="Busman M."/>
            <person name="Brown D.W."/>
            <person name="Divon H."/>
            <person name="Uhlig S."/>
            <person name="Proctor R.H."/>
        </authorList>
    </citation>
    <scope>NUCLEOTIDE SEQUENCE [LARGE SCALE GENOMIC DNA]</scope>
    <source>
        <strain evidence="2">NRRL 39464</strain>
    </source>
</reference>
<feature type="compositionally biased region" description="Polar residues" evidence="1">
    <location>
        <begin position="30"/>
        <end position="52"/>
    </location>
</feature>
<sequence length="147" mass="15503">MAVPWNSMGMPPSDADRDKIVVGPYDDSRYTASSSGLSYIRHPSSQPTNSTARLIPQPLLSPPIARVSPGPRSPSSPRSPASFQSLNSPSSPGFPLSPFYPPSPGPLQRGQFPNSPTSDGFSSPRMSGATAATDPRLSTKASNMMET</sequence>
<feature type="non-terminal residue" evidence="2">
    <location>
        <position position="147"/>
    </location>
</feature>
<dbReference type="Proteomes" id="UP000558688">
    <property type="component" value="Unassembled WGS sequence"/>
</dbReference>
<protein>
    <submittedName>
        <fullName evidence="2">Uncharacterized protein</fullName>
    </submittedName>
</protein>
<feature type="region of interest" description="Disordered" evidence="1">
    <location>
        <begin position="1"/>
        <end position="147"/>
    </location>
</feature>
<name>A0A8H5EKX9_FUSOX</name>
<comment type="caution">
    <text evidence="2">The sequence shown here is derived from an EMBL/GenBank/DDBJ whole genome shotgun (WGS) entry which is preliminary data.</text>
</comment>
<dbReference type="EMBL" id="JAAFOW010001040">
    <property type="protein sequence ID" value="KAF5262686.1"/>
    <property type="molecule type" value="Genomic_DNA"/>
</dbReference>
<evidence type="ECO:0000313" key="3">
    <source>
        <dbReference type="Proteomes" id="UP000558688"/>
    </source>
</evidence>
<proteinExistence type="predicted"/>
<evidence type="ECO:0000256" key="1">
    <source>
        <dbReference type="SAM" id="MobiDB-lite"/>
    </source>
</evidence>
<dbReference type="AlphaFoldDB" id="A0A8H5EKX9"/>
<organism evidence="2 3">
    <name type="scientific">Fusarium oxysporum</name>
    <name type="common">Fusarium vascular wilt</name>
    <dbReference type="NCBI Taxonomy" id="5507"/>
    <lineage>
        <taxon>Eukaryota</taxon>
        <taxon>Fungi</taxon>
        <taxon>Dikarya</taxon>
        <taxon>Ascomycota</taxon>
        <taxon>Pezizomycotina</taxon>
        <taxon>Sordariomycetes</taxon>
        <taxon>Hypocreomycetidae</taxon>
        <taxon>Hypocreales</taxon>
        <taxon>Nectriaceae</taxon>
        <taxon>Fusarium</taxon>
        <taxon>Fusarium oxysporum species complex</taxon>
    </lineage>
</organism>
<evidence type="ECO:0000313" key="2">
    <source>
        <dbReference type="EMBL" id="KAF5262686.1"/>
    </source>
</evidence>
<feature type="compositionally biased region" description="Low complexity" evidence="1">
    <location>
        <begin position="88"/>
        <end position="97"/>
    </location>
</feature>
<feature type="compositionally biased region" description="Low complexity" evidence="1">
    <location>
        <begin position="68"/>
        <end position="80"/>
    </location>
</feature>